<dbReference type="EnsemblMetazoa" id="G30708.1">
    <property type="protein sequence ID" value="G30708.1:cds"/>
    <property type="gene ID" value="G30708"/>
</dbReference>
<dbReference type="Gene3D" id="3.40.50.300">
    <property type="entry name" value="P-loop containing nucleotide triphosphate hydrolases"/>
    <property type="match status" value="1"/>
</dbReference>
<dbReference type="InterPro" id="IPR027417">
    <property type="entry name" value="P-loop_NTPase"/>
</dbReference>
<evidence type="ECO:0000313" key="2">
    <source>
        <dbReference type="EnsemblMetazoa" id="G30708.1:cds"/>
    </source>
</evidence>
<feature type="region of interest" description="Disordered" evidence="1">
    <location>
        <begin position="601"/>
        <end position="630"/>
    </location>
</feature>
<evidence type="ECO:0000313" key="3">
    <source>
        <dbReference type="Proteomes" id="UP000005408"/>
    </source>
</evidence>
<accession>A0A8W8LYD7</accession>
<dbReference type="OMA" id="AFRFEAK"/>
<protein>
    <submittedName>
        <fullName evidence="2">Uncharacterized protein</fullName>
    </submittedName>
</protein>
<feature type="compositionally biased region" description="Basic and acidic residues" evidence="1">
    <location>
        <begin position="615"/>
        <end position="630"/>
    </location>
</feature>
<proteinExistence type="predicted"/>
<organism evidence="2 3">
    <name type="scientific">Magallana gigas</name>
    <name type="common">Pacific oyster</name>
    <name type="synonym">Crassostrea gigas</name>
    <dbReference type="NCBI Taxonomy" id="29159"/>
    <lineage>
        <taxon>Eukaryota</taxon>
        <taxon>Metazoa</taxon>
        <taxon>Spiralia</taxon>
        <taxon>Lophotrochozoa</taxon>
        <taxon>Mollusca</taxon>
        <taxon>Bivalvia</taxon>
        <taxon>Autobranchia</taxon>
        <taxon>Pteriomorphia</taxon>
        <taxon>Ostreida</taxon>
        <taxon>Ostreoidea</taxon>
        <taxon>Ostreidae</taxon>
        <taxon>Magallana</taxon>
    </lineage>
</organism>
<feature type="region of interest" description="Disordered" evidence="1">
    <location>
        <begin position="730"/>
        <end position="749"/>
    </location>
</feature>
<evidence type="ECO:0000256" key="1">
    <source>
        <dbReference type="SAM" id="MobiDB-lite"/>
    </source>
</evidence>
<dbReference type="Pfam" id="PF08477">
    <property type="entry name" value="Roc"/>
    <property type="match status" value="1"/>
</dbReference>
<reference evidence="2" key="1">
    <citation type="submission" date="2022-08" db="UniProtKB">
        <authorList>
            <consortium name="EnsemblMetazoa"/>
        </authorList>
    </citation>
    <scope>IDENTIFICATION</scope>
    <source>
        <strain evidence="2">05x7-T-G4-1.051#20</strain>
    </source>
</reference>
<dbReference type="Proteomes" id="UP000005408">
    <property type="component" value="Unassembled WGS sequence"/>
</dbReference>
<dbReference type="SUPFAM" id="SSF52540">
    <property type="entry name" value="P-loop containing nucleoside triphosphate hydrolases"/>
    <property type="match status" value="1"/>
</dbReference>
<sequence>MKIFVLGPPGCGKSSLISALFGLTEHDNRTSCDNGVTIHTWEWRPQGVSSFTEDADDKGRELVEIWEWSGKKIFRGLQSFFYTGSTLYLLCLSVDGMEAADDFLQTWMDIHYKISNPDVVIIFTQCFGKTRTANYHGIRAELVNRIKKIQKSVTGSNTKGNLIFESLTKLEKSLVSDSKPEVVIHFVDLHQKKGMSEVKSAIQNIIKCKTEWHSQFTKEHPSVRKITRNIRSSKTVLMNESDFLKVMKETKADEDMIDFLESKNCILRLYPLSEEPIICTDPRTLALLLVSVHVLDQAKVYQFDSRKFWGADPAHRPDPGVLVKTLEDVAKQGILRESLIPLLWQNITDKEWDILHTIEILNQLGFFTPCDTRKSRDCDIVLETFPGLQSDRAFHLTQVGLTPNKGPTLSWTPTPAPDDIEITVRFIAVLGFPSGFRQVLVGGCRNVSRLHEAHYCWTWNDGVLVQYPTVTVRIDLLSDTVEMRGRTIALDHESEQEAVGDIWSFLSYSLSAIENIKRNWKNLHLERSIRVIASSQGSGFVKTGSFRAGSLRGSHSQFISVKDIFNNPNESRKDLIPSKDLPSGCDYLGFVKHLAAKSQKDKNKTCATRKPPTRIPERRDSALTSEGRETCPPKRKQITWILHKNPRQSKRMTSAEGVTGRDRKPLNSQHASVDTTKNGDVKDRVLMDLVNGFVQEILRKGMAKYQEDIKSQREHNVTWSISAVTSFQATNGEGPDVKPDKSTVQTSTDCEKSESLCRPSKLCVIL</sequence>
<feature type="region of interest" description="Disordered" evidence="1">
    <location>
        <begin position="647"/>
        <end position="676"/>
    </location>
</feature>
<dbReference type="CDD" id="cd00882">
    <property type="entry name" value="Ras_like_GTPase"/>
    <property type="match status" value="1"/>
</dbReference>
<keyword evidence="3" id="KW-1185">Reference proteome</keyword>
<feature type="compositionally biased region" description="Polar residues" evidence="1">
    <location>
        <begin position="666"/>
        <end position="676"/>
    </location>
</feature>
<name>A0A8W8LYD7_MAGGI</name>
<dbReference type="AlphaFoldDB" id="A0A8W8LYD7"/>
<dbReference type="OrthoDB" id="10257471at2759"/>